<dbReference type="EMBL" id="JAKWBI020000007">
    <property type="protein sequence ID" value="KAJ2906981.1"/>
    <property type="molecule type" value="Genomic_DNA"/>
</dbReference>
<feature type="region of interest" description="Disordered" evidence="7">
    <location>
        <begin position="1"/>
        <end position="69"/>
    </location>
</feature>
<feature type="transmembrane region" description="Helical" evidence="8">
    <location>
        <begin position="363"/>
        <end position="381"/>
    </location>
</feature>
<evidence type="ECO:0000313" key="9">
    <source>
        <dbReference type="EMBL" id="KAJ2906981.1"/>
    </source>
</evidence>
<evidence type="ECO:0000256" key="4">
    <source>
        <dbReference type="ARBA" id="ARBA00022692"/>
    </source>
</evidence>
<sequence>MQETSMDLLPTALRNAEQSTRDDPGDPASPVGNESRREDESGSSETGEKLRLGANENSELDPGSDKPEKIQNQELVKLVEFLKTIADFLVDQPGLELPNNAWDEVGGIRARGVPLQGIIISLFQYLNRQFPEFRKPRTVRATWSVSTALREFPGIAILGQPTDICRIITFLLRAHRYHFTQQEVLGEPRLLSLVPGVDSRCKILLAVMINKYYRRLQRAGLLQEWAVVIPVAVKPEEEANGGNDDGFTQDRQDGKMAPIRAFIIFIAFELSISHQFSNKVGFNDMDLAMGFTDTPPAHVPAWVVPASTVTLGIGFALWSLTYILITRRSIATKSHGMPLLALATNVSWEMVYLFYVVESIPEMIGFAFWLVLDVGLVYGALQFSHFEFDRARTPWIGRHIAILFASLTAVGLWGNLAFVSWWLEEPGRGFGGIEGKHGKWWRGADCFDTTEMAYWSAAVAQLIASAGCLAMLVERQHTGGASYAICPNTMVVDVGTAHASYPCPITLLAKEISPDAGPEIP</sequence>
<evidence type="ECO:0000256" key="5">
    <source>
        <dbReference type="ARBA" id="ARBA00022989"/>
    </source>
</evidence>
<comment type="subcellular location">
    <subcellularLocation>
        <location evidence="1">Membrane</location>
        <topology evidence="1">Multi-pass membrane protein</topology>
    </subcellularLocation>
</comment>
<dbReference type="Pfam" id="PF25129">
    <property type="entry name" value="Pyr4-TMTC"/>
    <property type="match status" value="1"/>
</dbReference>
<gene>
    <name evidence="9" type="ORF">MKZ38_009844</name>
</gene>
<evidence type="ECO:0000256" key="7">
    <source>
        <dbReference type="SAM" id="MobiDB-lite"/>
    </source>
</evidence>
<evidence type="ECO:0000313" key="10">
    <source>
        <dbReference type="Proteomes" id="UP001201980"/>
    </source>
</evidence>
<organism evidence="9 10">
    <name type="scientific">Zalerion maritima</name>
    <dbReference type="NCBI Taxonomy" id="339359"/>
    <lineage>
        <taxon>Eukaryota</taxon>
        <taxon>Fungi</taxon>
        <taxon>Dikarya</taxon>
        <taxon>Ascomycota</taxon>
        <taxon>Pezizomycotina</taxon>
        <taxon>Sordariomycetes</taxon>
        <taxon>Lulworthiomycetidae</taxon>
        <taxon>Lulworthiales</taxon>
        <taxon>Lulworthiaceae</taxon>
        <taxon>Zalerion</taxon>
    </lineage>
</organism>
<feature type="transmembrane region" description="Helical" evidence="8">
    <location>
        <begin position="337"/>
        <end position="357"/>
    </location>
</feature>
<name>A0AAD5WXF5_9PEZI</name>
<comment type="pathway">
    <text evidence="2">Secondary metabolite biosynthesis.</text>
</comment>
<feature type="transmembrane region" description="Helical" evidence="8">
    <location>
        <begin position="452"/>
        <end position="473"/>
    </location>
</feature>
<dbReference type="AlphaFoldDB" id="A0AAD5WXF5"/>
<dbReference type="PANTHER" id="PTHR42038">
    <property type="match status" value="1"/>
</dbReference>
<dbReference type="InterPro" id="IPR039020">
    <property type="entry name" value="PaxB-like"/>
</dbReference>
<keyword evidence="5 8" id="KW-1133">Transmembrane helix</keyword>
<reference evidence="9" key="1">
    <citation type="submission" date="2022-07" db="EMBL/GenBank/DDBJ databases">
        <title>Draft genome sequence of Zalerion maritima ATCC 34329, a (micro)plastics degrading marine fungus.</title>
        <authorList>
            <person name="Paco A."/>
            <person name="Goncalves M.F.M."/>
            <person name="Rocha-Santos T.A.P."/>
            <person name="Alves A."/>
        </authorList>
    </citation>
    <scope>NUCLEOTIDE SEQUENCE</scope>
    <source>
        <strain evidence="9">ATCC 34329</strain>
    </source>
</reference>
<comment type="similarity">
    <text evidence="3">Belongs to the paxB family.</text>
</comment>
<dbReference type="Proteomes" id="UP001201980">
    <property type="component" value="Unassembled WGS sequence"/>
</dbReference>
<dbReference type="GO" id="GO:0016829">
    <property type="term" value="F:lyase activity"/>
    <property type="evidence" value="ECO:0007669"/>
    <property type="project" value="InterPro"/>
</dbReference>
<comment type="caution">
    <text evidence="9">The sequence shown here is derived from an EMBL/GenBank/DDBJ whole genome shotgun (WGS) entry which is preliminary data.</text>
</comment>
<dbReference type="PANTHER" id="PTHR42038:SF2">
    <property type="entry name" value="TERPENE CYCLASE AUSL"/>
    <property type="match status" value="1"/>
</dbReference>
<feature type="transmembrane region" description="Helical" evidence="8">
    <location>
        <begin position="402"/>
        <end position="423"/>
    </location>
</feature>
<evidence type="ECO:0000256" key="2">
    <source>
        <dbReference type="ARBA" id="ARBA00005179"/>
    </source>
</evidence>
<evidence type="ECO:0000256" key="8">
    <source>
        <dbReference type="SAM" id="Phobius"/>
    </source>
</evidence>
<dbReference type="GO" id="GO:0016020">
    <property type="term" value="C:membrane"/>
    <property type="evidence" value="ECO:0007669"/>
    <property type="project" value="UniProtKB-SubCell"/>
</dbReference>
<proteinExistence type="inferred from homology"/>
<feature type="compositionally biased region" description="Basic and acidic residues" evidence="7">
    <location>
        <begin position="34"/>
        <end position="51"/>
    </location>
</feature>
<feature type="transmembrane region" description="Helical" evidence="8">
    <location>
        <begin position="297"/>
        <end position="325"/>
    </location>
</feature>
<keyword evidence="6 8" id="KW-0472">Membrane</keyword>
<keyword evidence="4 8" id="KW-0812">Transmembrane</keyword>
<evidence type="ECO:0000256" key="3">
    <source>
        <dbReference type="ARBA" id="ARBA00006757"/>
    </source>
</evidence>
<evidence type="ECO:0000256" key="6">
    <source>
        <dbReference type="ARBA" id="ARBA00023136"/>
    </source>
</evidence>
<protein>
    <submittedName>
        <fullName evidence="9">Uncharacterized protein</fullName>
    </submittedName>
</protein>
<accession>A0AAD5WXF5</accession>
<keyword evidence="10" id="KW-1185">Reference proteome</keyword>
<evidence type="ECO:0000256" key="1">
    <source>
        <dbReference type="ARBA" id="ARBA00004141"/>
    </source>
</evidence>